<gene>
    <name evidence="1" type="ORF">LACBIDRAFT_329334</name>
</gene>
<dbReference type="RefSeq" id="XP_001883441.1">
    <property type="nucleotide sequence ID" value="XM_001883406.1"/>
</dbReference>
<dbReference type="GeneID" id="6079216"/>
<dbReference type="EMBL" id="DS547111">
    <property type="protein sequence ID" value="EDR05765.1"/>
    <property type="molecule type" value="Genomic_DNA"/>
</dbReference>
<reference evidence="1 2" key="1">
    <citation type="journal article" date="2008" name="Nature">
        <title>The genome of Laccaria bicolor provides insights into mycorrhizal symbiosis.</title>
        <authorList>
            <person name="Martin F."/>
            <person name="Aerts A."/>
            <person name="Ahren D."/>
            <person name="Brun A."/>
            <person name="Danchin E.G.J."/>
            <person name="Duchaussoy F."/>
            <person name="Gibon J."/>
            <person name="Kohler A."/>
            <person name="Lindquist E."/>
            <person name="Pereda V."/>
            <person name="Salamov A."/>
            <person name="Shapiro H.J."/>
            <person name="Wuyts J."/>
            <person name="Blaudez D."/>
            <person name="Buee M."/>
            <person name="Brokstein P."/>
            <person name="Canbaeck B."/>
            <person name="Cohen D."/>
            <person name="Courty P.E."/>
            <person name="Coutinho P.M."/>
            <person name="Delaruelle C."/>
            <person name="Detter J.C."/>
            <person name="Deveau A."/>
            <person name="DiFazio S."/>
            <person name="Duplessis S."/>
            <person name="Fraissinet-Tachet L."/>
            <person name="Lucic E."/>
            <person name="Frey-Klett P."/>
            <person name="Fourrey C."/>
            <person name="Feussner I."/>
            <person name="Gay G."/>
            <person name="Grimwood J."/>
            <person name="Hoegger P.J."/>
            <person name="Jain P."/>
            <person name="Kilaru S."/>
            <person name="Labbe J."/>
            <person name="Lin Y.C."/>
            <person name="Legue V."/>
            <person name="Le Tacon F."/>
            <person name="Marmeisse R."/>
            <person name="Melayah D."/>
            <person name="Montanini B."/>
            <person name="Muratet M."/>
            <person name="Nehls U."/>
            <person name="Niculita-Hirzel H."/>
            <person name="Oudot-Le Secq M.P."/>
            <person name="Peter M."/>
            <person name="Quesneville H."/>
            <person name="Rajashekar B."/>
            <person name="Reich M."/>
            <person name="Rouhier N."/>
            <person name="Schmutz J."/>
            <person name="Yin T."/>
            <person name="Chalot M."/>
            <person name="Henrissat B."/>
            <person name="Kuees U."/>
            <person name="Lucas S."/>
            <person name="Van de Peer Y."/>
            <person name="Podila G.K."/>
            <person name="Polle A."/>
            <person name="Pukkila P.J."/>
            <person name="Richardson P.M."/>
            <person name="Rouze P."/>
            <person name="Sanders I.R."/>
            <person name="Stajich J.E."/>
            <person name="Tunlid A."/>
            <person name="Tuskan G."/>
            <person name="Grigoriev I.V."/>
        </authorList>
    </citation>
    <scope>NUCLEOTIDE SEQUENCE [LARGE SCALE GENOMIC DNA]</scope>
    <source>
        <strain evidence="2">S238N-H82 / ATCC MYA-4686</strain>
    </source>
</reference>
<dbReference type="Proteomes" id="UP000001194">
    <property type="component" value="Unassembled WGS sequence"/>
</dbReference>
<dbReference type="AlphaFoldDB" id="B0DHQ0"/>
<dbReference type="InParanoid" id="B0DHQ0"/>
<protein>
    <submittedName>
        <fullName evidence="1">Predicted protein</fullName>
    </submittedName>
</protein>
<organism evidence="2">
    <name type="scientific">Laccaria bicolor (strain S238N-H82 / ATCC MYA-4686)</name>
    <name type="common">Bicoloured deceiver</name>
    <name type="synonym">Laccaria laccata var. bicolor</name>
    <dbReference type="NCBI Taxonomy" id="486041"/>
    <lineage>
        <taxon>Eukaryota</taxon>
        <taxon>Fungi</taxon>
        <taxon>Dikarya</taxon>
        <taxon>Basidiomycota</taxon>
        <taxon>Agaricomycotina</taxon>
        <taxon>Agaricomycetes</taxon>
        <taxon>Agaricomycetidae</taxon>
        <taxon>Agaricales</taxon>
        <taxon>Agaricineae</taxon>
        <taxon>Hydnangiaceae</taxon>
        <taxon>Laccaria</taxon>
    </lineage>
</organism>
<dbReference type="KEGG" id="lbc:LACBIDRAFT_329334"/>
<dbReference type="HOGENOM" id="CLU_1129213_0_0_1"/>
<accession>B0DHQ0</accession>
<sequence length="246" mass="28191">MDPDVVMEHLRSAAFELDRLTLCCNYVTRSLPFLATLRDLSVFSTCQNHGKDRIQPTRWRRLFPFHLAQPSTAQPRNVSLYGGAQRSYCLCGLSFLSGLRRLLDISSALRLSSRVERPNSEIFEPVNFSLNVQLHALPCPPPAQCLHDWPEDPGRPTAHAKHAVGGWVTQFRDHRLILTRYWYSVRLLRMSERGDPPAPLLHECVLKFPHSSDCIRRFQSQIWAQAAEDHKKCRLFSTVQAATIFT</sequence>
<proteinExistence type="predicted"/>
<keyword evidence="2" id="KW-1185">Reference proteome</keyword>
<name>B0DHQ0_LACBS</name>
<evidence type="ECO:0000313" key="2">
    <source>
        <dbReference type="Proteomes" id="UP000001194"/>
    </source>
</evidence>
<evidence type="ECO:0000313" key="1">
    <source>
        <dbReference type="EMBL" id="EDR05765.1"/>
    </source>
</evidence>